<dbReference type="AlphaFoldDB" id="A0A841KYM9"/>
<proteinExistence type="inferred from homology"/>
<dbReference type="PANTHER" id="PTHR30501">
    <property type="entry name" value="UPF0597 PROTEIN YHAM"/>
    <property type="match status" value="1"/>
</dbReference>
<dbReference type="Proteomes" id="UP000579281">
    <property type="component" value="Unassembled WGS sequence"/>
</dbReference>
<evidence type="ECO:0000313" key="3">
    <source>
        <dbReference type="EMBL" id="MBB6217070.1"/>
    </source>
</evidence>
<protein>
    <recommendedName>
        <fullName evidence="1">UPF0597 protein HNQ80_003176</fullName>
    </recommendedName>
</protein>
<dbReference type="GO" id="GO:0019450">
    <property type="term" value="P:L-cysteine catabolic process to pyruvate"/>
    <property type="evidence" value="ECO:0007669"/>
    <property type="project" value="TreeGrafter"/>
</dbReference>
<evidence type="ECO:0000259" key="2">
    <source>
        <dbReference type="Pfam" id="PF03313"/>
    </source>
</evidence>
<feature type="domain" description="Serine dehydratase-like alpha subunit" evidence="2">
    <location>
        <begin position="156"/>
        <end position="422"/>
    </location>
</feature>
<dbReference type="Pfam" id="PF03313">
    <property type="entry name" value="SDH_alpha"/>
    <property type="match status" value="1"/>
</dbReference>
<reference evidence="3 4" key="1">
    <citation type="submission" date="2020-08" db="EMBL/GenBank/DDBJ databases">
        <title>Genomic Encyclopedia of Type Strains, Phase IV (KMG-IV): sequencing the most valuable type-strain genomes for metagenomic binning, comparative biology and taxonomic classification.</title>
        <authorList>
            <person name="Goeker M."/>
        </authorList>
    </citation>
    <scope>NUCLEOTIDE SEQUENCE [LARGE SCALE GENOMIC DNA]</scope>
    <source>
        <strain evidence="3 4">DSM 103526</strain>
    </source>
</reference>
<comment type="caution">
    <text evidence="3">The sequence shown here is derived from an EMBL/GenBank/DDBJ whole genome shotgun (WGS) entry which is preliminary data.</text>
</comment>
<evidence type="ECO:0000313" key="4">
    <source>
        <dbReference type="Proteomes" id="UP000579281"/>
    </source>
</evidence>
<dbReference type="PIRSF" id="PIRSF006054">
    <property type="entry name" value="UCP006054"/>
    <property type="match status" value="1"/>
</dbReference>
<dbReference type="InterPro" id="IPR005130">
    <property type="entry name" value="Ser_deHydtase-like_asu"/>
</dbReference>
<comment type="similarity">
    <text evidence="1">Belongs to the UPF0597 family.</text>
</comment>
<accession>A0A841KYM9</accession>
<keyword evidence="4" id="KW-1185">Reference proteome</keyword>
<dbReference type="PANTHER" id="PTHR30501:SF2">
    <property type="entry name" value="UPF0597 PROTEIN YHAM"/>
    <property type="match status" value="1"/>
</dbReference>
<dbReference type="HAMAP" id="MF_01845">
    <property type="entry name" value="UPF0597"/>
    <property type="match status" value="1"/>
</dbReference>
<dbReference type="EMBL" id="JACHEN010000020">
    <property type="protein sequence ID" value="MBB6217070.1"/>
    <property type="molecule type" value="Genomic_DNA"/>
</dbReference>
<evidence type="ECO:0000256" key="1">
    <source>
        <dbReference type="HAMAP-Rule" id="MF_01845"/>
    </source>
</evidence>
<gene>
    <name evidence="3" type="ORF">HNQ80_003176</name>
</gene>
<organism evidence="3 4">
    <name type="scientific">Anaerosolibacter carboniphilus</name>
    <dbReference type="NCBI Taxonomy" id="1417629"/>
    <lineage>
        <taxon>Bacteria</taxon>
        <taxon>Bacillati</taxon>
        <taxon>Bacillota</taxon>
        <taxon>Clostridia</taxon>
        <taxon>Peptostreptococcales</taxon>
        <taxon>Thermotaleaceae</taxon>
        <taxon>Anaerosolibacter</taxon>
    </lineage>
</organism>
<dbReference type="InterPro" id="IPR021144">
    <property type="entry name" value="UPF0597"/>
</dbReference>
<name>A0A841KYM9_9FIRM</name>
<dbReference type="GO" id="GO:0080146">
    <property type="term" value="F:L-cysteine desulfhydrase activity"/>
    <property type="evidence" value="ECO:0007669"/>
    <property type="project" value="TreeGrafter"/>
</dbReference>
<sequence>MELENLILDTLKREVVPAMGCTEPVAVALACAKARELLLYEELEEVKILVSPNIYKNGMCVGIPNTGEVGLEIAAALGIVGGKSEKDLRILEGLTIHEVGAAKKLLERNKISVGMKDTCEKIYVEVCLKADAGMVEVVIRERHNQFASIRIDGQETFNKHLAAVEASQGEQQIYDFSIRDIILGIENLSYYQIEFLLEGLDMNERIAQAALDQDMGMGVGSGLYQSIKNGILSDDLMNQAMMLTAAGADARMSGFSMPVMSSNGSGNNGLTTILPIVAYRNKYAVSEEKLAKALAMSHMINGYIKHHIGRLSALCGCGVASSTGAAVAIAWLMGANHKQMDGVIKNMIANISGMICDGAKVGCALKLATAASTAVQSAILALGNKIVPAKNGIVAETAEETIENLGKLGQDGMGSTDTVILKIMKEMQVAL</sequence>
<dbReference type="RefSeq" id="WP_330602895.1">
    <property type="nucleotide sequence ID" value="NZ_JACHEN010000020.1"/>
</dbReference>